<feature type="binding site" evidence="12">
    <location>
        <position position="244"/>
    </location>
    <ligand>
        <name>Zn(2+)</name>
        <dbReference type="ChEBI" id="CHEBI:29105"/>
    </ligand>
</feature>
<dbReference type="AlphaFoldDB" id="A0A1G2V7W3"/>
<comment type="cofactor">
    <cofactor evidence="12">
        <name>Zn(2+)</name>
        <dbReference type="ChEBI" id="CHEBI:29105"/>
    </cofactor>
    <text evidence="12">Binds 1 zinc ion per subunit.</text>
</comment>
<comment type="subcellular location">
    <subcellularLocation>
        <location evidence="1 12">Cytoplasm</location>
    </subcellularLocation>
</comment>
<feature type="domain" description="Cysteinyl-tRNA synthetase class Ia DALR" evidence="13">
    <location>
        <begin position="355"/>
        <end position="408"/>
    </location>
</feature>
<evidence type="ECO:0000256" key="4">
    <source>
        <dbReference type="ARBA" id="ARBA00022490"/>
    </source>
</evidence>
<evidence type="ECO:0000256" key="12">
    <source>
        <dbReference type="HAMAP-Rule" id="MF_00041"/>
    </source>
</evidence>
<evidence type="ECO:0000256" key="1">
    <source>
        <dbReference type="ARBA" id="ARBA00004496"/>
    </source>
</evidence>
<sequence>MKLHNTLTGEIEVFKPIKSGEVRMYHCGPTAYSIQHIGNLSMFVFTDILRRTLEYYNFKVKQVINITDFGHLTSDSDEGEDKMARGLKNEGLSPTLENMRVLARKYGQIFLEDIKKLNVNTDETIFPYASEYISDQIALIGILDEKGFAYRISDGIYFNIAKFVGYGKLSGLSELDTQTRTFPNLEKKNSRDFALWKFNNALGFSSEWGQGFPGWHIECSAMVIKILGEQIDIHTGGIEHIPVHHNNEIAQSEAATGKVPFAAYWLHRAHLQISGQKIAKSEGNVVYLSEIIEKGFSPLAFRYFLLNSHYRTPANFSWEALEAAQNAYRKLKEFFSSLRSNLGKSKGSTLDYSNLFKEAIENDLNTPEALAVVWKLVKDGSVSPADKRTTLLDFDKVLGLDLENNEFEISDIPKEIEQLIQERETARALGDYSKSDQLREQINKLGFIVEDTASGQKISKI</sequence>
<dbReference type="Gene3D" id="1.20.120.1910">
    <property type="entry name" value="Cysteine-tRNA ligase, C-terminal anti-codon recognition domain"/>
    <property type="match status" value="1"/>
</dbReference>
<comment type="caution">
    <text evidence="14">The sequence shown here is derived from an EMBL/GenBank/DDBJ whole genome shotgun (WGS) entry which is preliminary data.</text>
</comment>
<gene>
    <name evidence="12" type="primary">cysS</name>
    <name evidence="14" type="ORF">A2544_00805</name>
</gene>
<evidence type="ECO:0000256" key="9">
    <source>
        <dbReference type="ARBA" id="ARBA00022840"/>
    </source>
</evidence>
<keyword evidence="9 12" id="KW-0067">ATP-binding</keyword>
<dbReference type="Pfam" id="PF09190">
    <property type="entry name" value="DALR_2"/>
    <property type="match status" value="1"/>
</dbReference>
<evidence type="ECO:0000256" key="8">
    <source>
        <dbReference type="ARBA" id="ARBA00022833"/>
    </source>
</evidence>
<evidence type="ECO:0000313" key="14">
    <source>
        <dbReference type="EMBL" id="OHB17719.1"/>
    </source>
</evidence>
<evidence type="ECO:0000256" key="11">
    <source>
        <dbReference type="ARBA" id="ARBA00023146"/>
    </source>
</evidence>
<keyword evidence="6 12" id="KW-0479">Metal-binding</keyword>
<dbReference type="SUPFAM" id="SSF52374">
    <property type="entry name" value="Nucleotidylyl transferase"/>
    <property type="match status" value="1"/>
</dbReference>
<dbReference type="InterPro" id="IPR015273">
    <property type="entry name" value="Cys-tRNA-synt_Ia_DALR"/>
</dbReference>
<dbReference type="HAMAP" id="MF_00041">
    <property type="entry name" value="Cys_tRNA_synth"/>
    <property type="match status" value="1"/>
</dbReference>
<feature type="binding site" evidence="12">
    <location>
        <position position="219"/>
    </location>
    <ligand>
        <name>Zn(2+)</name>
        <dbReference type="ChEBI" id="CHEBI:29105"/>
    </ligand>
</feature>
<keyword evidence="5 12" id="KW-0436">Ligase</keyword>
<dbReference type="NCBIfam" id="TIGR00435">
    <property type="entry name" value="cysS"/>
    <property type="match status" value="1"/>
</dbReference>
<organism evidence="14 15">
    <name type="scientific">Candidatus Zambryskibacteria bacterium RIFOXYD2_FULL_43_10</name>
    <dbReference type="NCBI Taxonomy" id="1802782"/>
    <lineage>
        <taxon>Bacteria</taxon>
        <taxon>Candidatus Zambryskiibacteriota</taxon>
    </lineage>
</organism>
<dbReference type="InterPro" id="IPR032678">
    <property type="entry name" value="tRNA-synt_1_cat_dom"/>
</dbReference>
<dbReference type="Pfam" id="PF23493">
    <property type="entry name" value="CysS_C"/>
    <property type="match status" value="1"/>
</dbReference>
<dbReference type="PANTHER" id="PTHR10890">
    <property type="entry name" value="CYSTEINYL-TRNA SYNTHETASE"/>
    <property type="match status" value="1"/>
</dbReference>
<dbReference type="EC" id="6.1.1.16" evidence="12"/>
<dbReference type="Pfam" id="PF01406">
    <property type="entry name" value="tRNA-synt_1e"/>
    <property type="match status" value="1"/>
</dbReference>
<dbReference type="EMBL" id="MHWZ01000014">
    <property type="protein sequence ID" value="OHB17719.1"/>
    <property type="molecule type" value="Genomic_DNA"/>
</dbReference>
<dbReference type="InterPro" id="IPR015803">
    <property type="entry name" value="Cys-tRNA-ligase"/>
</dbReference>
<comment type="subunit">
    <text evidence="3 12">Monomer.</text>
</comment>
<dbReference type="GO" id="GO:0008270">
    <property type="term" value="F:zinc ion binding"/>
    <property type="evidence" value="ECO:0007669"/>
    <property type="project" value="UniProtKB-UniRule"/>
</dbReference>
<protein>
    <recommendedName>
        <fullName evidence="12">Cysteine--tRNA ligase</fullName>
        <ecNumber evidence="12">6.1.1.16</ecNumber>
    </recommendedName>
    <alternativeName>
        <fullName evidence="12">Cysteinyl-tRNA synthetase</fullName>
        <shortName evidence="12">CysRS</shortName>
    </alternativeName>
</protein>
<dbReference type="STRING" id="1802782.A2544_00805"/>
<comment type="catalytic activity">
    <reaction evidence="12">
        <text>tRNA(Cys) + L-cysteine + ATP = L-cysteinyl-tRNA(Cys) + AMP + diphosphate</text>
        <dbReference type="Rhea" id="RHEA:17773"/>
        <dbReference type="Rhea" id="RHEA-COMP:9661"/>
        <dbReference type="Rhea" id="RHEA-COMP:9679"/>
        <dbReference type="ChEBI" id="CHEBI:30616"/>
        <dbReference type="ChEBI" id="CHEBI:33019"/>
        <dbReference type="ChEBI" id="CHEBI:35235"/>
        <dbReference type="ChEBI" id="CHEBI:78442"/>
        <dbReference type="ChEBI" id="CHEBI:78517"/>
        <dbReference type="ChEBI" id="CHEBI:456215"/>
        <dbReference type="EC" id="6.1.1.16"/>
    </reaction>
</comment>
<dbReference type="InterPro" id="IPR024909">
    <property type="entry name" value="Cys-tRNA/MSH_ligase"/>
</dbReference>
<dbReference type="GO" id="GO:0005829">
    <property type="term" value="C:cytosol"/>
    <property type="evidence" value="ECO:0007669"/>
    <property type="project" value="TreeGrafter"/>
</dbReference>
<keyword evidence="11 12" id="KW-0030">Aminoacyl-tRNA synthetase</keyword>
<proteinExistence type="inferred from homology"/>
<dbReference type="GO" id="GO:0006423">
    <property type="term" value="P:cysteinyl-tRNA aminoacylation"/>
    <property type="evidence" value="ECO:0007669"/>
    <property type="project" value="UniProtKB-UniRule"/>
</dbReference>
<keyword evidence="10 12" id="KW-0648">Protein biosynthesis</keyword>
<keyword evidence="4 12" id="KW-0963">Cytoplasm</keyword>
<keyword evidence="7 12" id="KW-0547">Nucleotide-binding</keyword>
<evidence type="ECO:0000256" key="10">
    <source>
        <dbReference type="ARBA" id="ARBA00022917"/>
    </source>
</evidence>
<evidence type="ECO:0000259" key="13">
    <source>
        <dbReference type="SMART" id="SM00840"/>
    </source>
</evidence>
<evidence type="ECO:0000256" key="6">
    <source>
        <dbReference type="ARBA" id="ARBA00022723"/>
    </source>
</evidence>
<evidence type="ECO:0000256" key="5">
    <source>
        <dbReference type="ARBA" id="ARBA00022598"/>
    </source>
</evidence>
<feature type="binding site" evidence="12">
    <location>
        <position position="27"/>
    </location>
    <ligand>
        <name>Zn(2+)</name>
        <dbReference type="ChEBI" id="CHEBI:29105"/>
    </ligand>
</feature>
<dbReference type="InterPro" id="IPR014729">
    <property type="entry name" value="Rossmann-like_a/b/a_fold"/>
</dbReference>
<dbReference type="InterPro" id="IPR056411">
    <property type="entry name" value="CysS_C"/>
</dbReference>
<dbReference type="SMART" id="SM00840">
    <property type="entry name" value="DALR_2"/>
    <property type="match status" value="1"/>
</dbReference>
<feature type="binding site" evidence="12">
    <location>
        <position position="280"/>
    </location>
    <ligand>
        <name>ATP</name>
        <dbReference type="ChEBI" id="CHEBI:30616"/>
    </ligand>
</feature>
<name>A0A1G2V7W3_9BACT</name>
<dbReference type="GO" id="GO:0005524">
    <property type="term" value="F:ATP binding"/>
    <property type="evidence" value="ECO:0007669"/>
    <property type="project" value="UniProtKB-UniRule"/>
</dbReference>
<accession>A0A1G2V7W3</accession>
<reference evidence="14 15" key="1">
    <citation type="journal article" date="2016" name="Nat. Commun.">
        <title>Thousands of microbial genomes shed light on interconnected biogeochemical processes in an aquifer system.</title>
        <authorList>
            <person name="Anantharaman K."/>
            <person name="Brown C.T."/>
            <person name="Hug L.A."/>
            <person name="Sharon I."/>
            <person name="Castelle C.J."/>
            <person name="Probst A.J."/>
            <person name="Thomas B.C."/>
            <person name="Singh A."/>
            <person name="Wilkins M.J."/>
            <person name="Karaoz U."/>
            <person name="Brodie E.L."/>
            <person name="Williams K.H."/>
            <person name="Hubbard S.S."/>
            <person name="Banfield J.F."/>
        </authorList>
    </citation>
    <scope>NUCLEOTIDE SEQUENCE [LARGE SCALE GENOMIC DNA]</scope>
</reference>
<dbReference type="GO" id="GO:0004817">
    <property type="term" value="F:cysteine-tRNA ligase activity"/>
    <property type="evidence" value="ECO:0007669"/>
    <property type="project" value="UniProtKB-UniRule"/>
</dbReference>
<dbReference type="Gene3D" id="3.40.50.620">
    <property type="entry name" value="HUPs"/>
    <property type="match status" value="1"/>
</dbReference>
<comment type="similarity">
    <text evidence="2 12">Belongs to the class-I aminoacyl-tRNA synthetase family.</text>
</comment>
<dbReference type="PANTHER" id="PTHR10890:SF3">
    <property type="entry name" value="CYSTEINE--TRNA LIGASE, CYTOPLASMIC"/>
    <property type="match status" value="1"/>
</dbReference>
<evidence type="ECO:0000313" key="15">
    <source>
        <dbReference type="Proteomes" id="UP000176868"/>
    </source>
</evidence>
<dbReference type="SUPFAM" id="SSF47323">
    <property type="entry name" value="Anticodon-binding domain of a subclass of class I aminoacyl-tRNA synthetases"/>
    <property type="match status" value="1"/>
</dbReference>
<evidence type="ECO:0000256" key="3">
    <source>
        <dbReference type="ARBA" id="ARBA00011245"/>
    </source>
</evidence>
<feature type="short sequence motif" description="'HIGH' region" evidence="12">
    <location>
        <begin position="29"/>
        <end position="39"/>
    </location>
</feature>
<keyword evidence="8 12" id="KW-0862">Zinc</keyword>
<dbReference type="InterPro" id="IPR009080">
    <property type="entry name" value="tRNAsynth_Ia_anticodon-bd"/>
</dbReference>
<evidence type="ECO:0000256" key="2">
    <source>
        <dbReference type="ARBA" id="ARBA00005594"/>
    </source>
</evidence>
<dbReference type="PRINTS" id="PR00983">
    <property type="entry name" value="TRNASYNTHCYS"/>
</dbReference>
<comment type="caution">
    <text evidence="12">Lacks conserved residue(s) required for the propagation of feature annotation.</text>
</comment>
<feature type="binding site" evidence="12">
    <location>
        <position position="248"/>
    </location>
    <ligand>
        <name>Zn(2+)</name>
        <dbReference type="ChEBI" id="CHEBI:29105"/>
    </ligand>
</feature>
<evidence type="ECO:0000256" key="7">
    <source>
        <dbReference type="ARBA" id="ARBA00022741"/>
    </source>
</evidence>
<dbReference type="Proteomes" id="UP000176868">
    <property type="component" value="Unassembled WGS sequence"/>
</dbReference>